<gene>
    <name evidence="2" type="ORF">CAEBREN_01247</name>
</gene>
<dbReference type="HOGENOM" id="CLU_1311081_0_0_1"/>
<feature type="compositionally biased region" description="Basic residues" evidence="1">
    <location>
        <begin position="30"/>
        <end position="47"/>
    </location>
</feature>
<dbReference type="InParanoid" id="G0P1L5"/>
<feature type="compositionally biased region" description="Low complexity" evidence="1">
    <location>
        <begin position="13"/>
        <end position="29"/>
    </location>
</feature>
<sequence length="210" mass="23941">MNNCYSRFLPWTGTPGSSSTSGAGSSSSKAPKRQRNRKRDAKTKGLRNKVTDACERTPINVVYAGSAEFAKRQKEAVNHCMEAEVYQHPVYKQVPHLFHLHIFDPTATPAQLPQYKKNVMLDTRQLYRTWNFKANTVNQGSSNTKWDEWQATGDQRLKDWHQVTEMLAKEKERQILAGFIALNPPQKTRNYGKKSDDGAASPMDFEYDAQ</sequence>
<evidence type="ECO:0000313" key="2">
    <source>
        <dbReference type="EMBL" id="EGT42384.1"/>
    </source>
</evidence>
<feature type="region of interest" description="Disordered" evidence="1">
    <location>
        <begin position="187"/>
        <end position="210"/>
    </location>
</feature>
<proteinExistence type="predicted"/>
<dbReference type="EMBL" id="GL380015">
    <property type="protein sequence ID" value="EGT42384.1"/>
    <property type="molecule type" value="Genomic_DNA"/>
</dbReference>
<evidence type="ECO:0000313" key="3">
    <source>
        <dbReference type="Proteomes" id="UP000008068"/>
    </source>
</evidence>
<accession>G0P1L5</accession>
<name>G0P1L5_CAEBE</name>
<protein>
    <submittedName>
        <fullName evidence="2">Uncharacterized protein</fullName>
    </submittedName>
</protein>
<keyword evidence="3" id="KW-1185">Reference proteome</keyword>
<dbReference type="Proteomes" id="UP000008068">
    <property type="component" value="Unassembled WGS sequence"/>
</dbReference>
<evidence type="ECO:0000256" key="1">
    <source>
        <dbReference type="SAM" id="MobiDB-lite"/>
    </source>
</evidence>
<feature type="region of interest" description="Disordered" evidence="1">
    <location>
        <begin position="1"/>
        <end position="49"/>
    </location>
</feature>
<dbReference type="AlphaFoldDB" id="G0P1L5"/>
<organism evidence="3">
    <name type="scientific">Caenorhabditis brenneri</name>
    <name type="common">Nematode worm</name>
    <dbReference type="NCBI Taxonomy" id="135651"/>
    <lineage>
        <taxon>Eukaryota</taxon>
        <taxon>Metazoa</taxon>
        <taxon>Ecdysozoa</taxon>
        <taxon>Nematoda</taxon>
        <taxon>Chromadorea</taxon>
        <taxon>Rhabditida</taxon>
        <taxon>Rhabditina</taxon>
        <taxon>Rhabditomorpha</taxon>
        <taxon>Rhabditoidea</taxon>
        <taxon>Rhabditidae</taxon>
        <taxon>Peloderinae</taxon>
        <taxon>Caenorhabditis</taxon>
    </lineage>
</organism>
<reference evidence="3" key="1">
    <citation type="submission" date="2011-07" db="EMBL/GenBank/DDBJ databases">
        <authorList>
            <consortium name="Caenorhabditis brenneri Sequencing and Analysis Consortium"/>
            <person name="Wilson R.K."/>
        </authorList>
    </citation>
    <scope>NUCLEOTIDE SEQUENCE [LARGE SCALE GENOMIC DNA]</scope>
    <source>
        <strain evidence="3">PB2801</strain>
    </source>
</reference>